<dbReference type="AlphaFoldDB" id="B7J8V9"/>
<dbReference type="GeneID" id="65280538"/>
<organism evidence="1 2">
    <name type="scientific">Acidithiobacillus ferrooxidans (strain ATCC 23270 / DSM 14882 / CIP 104768 / NCIMB 8455)</name>
    <name type="common">Ferrobacillus ferrooxidans (strain ATCC 23270)</name>
    <dbReference type="NCBI Taxonomy" id="243159"/>
    <lineage>
        <taxon>Bacteria</taxon>
        <taxon>Pseudomonadati</taxon>
        <taxon>Pseudomonadota</taxon>
        <taxon>Acidithiobacillia</taxon>
        <taxon>Acidithiobacillales</taxon>
        <taxon>Acidithiobacillaceae</taxon>
        <taxon>Acidithiobacillus</taxon>
    </lineage>
</organism>
<keyword evidence="2" id="KW-1185">Reference proteome</keyword>
<dbReference type="Proteomes" id="UP000001362">
    <property type="component" value="Chromosome"/>
</dbReference>
<reference evidence="1 2" key="1">
    <citation type="journal article" date="2008" name="BMC Genomics">
        <title>Acidithiobacillus ferrooxidans metabolism: from genome sequence to industrial applications.</title>
        <authorList>
            <person name="Valdes J."/>
            <person name="Pedroso I."/>
            <person name="Quatrini R."/>
            <person name="Dodson R.J."/>
            <person name="Tettelin H."/>
            <person name="Blake R.II."/>
            <person name="Eisen J.A."/>
            <person name="Holmes D.S."/>
        </authorList>
    </citation>
    <scope>NUCLEOTIDE SEQUENCE [LARGE SCALE GENOMIC DNA]</scope>
    <source>
        <strain evidence="2">ATCC 23270 / DSM 14882 / CIP 104768 / NCIMB 8455</strain>
    </source>
</reference>
<accession>B7J8V9</accession>
<evidence type="ECO:0000313" key="2">
    <source>
        <dbReference type="Proteomes" id="UP000001362"/>
    </source>
</evidence>
<name>B7J8V9_ACIF2</name>
<dbReference type="PaxDb" id="243159-AFE_1277"/>
<protein>
    <submittedName>
        <fullName evidence="1">Uncharacterized protein</fullName>
    </submittedName>
</protein>
<dbReference type="HOGENOM" id="CLU_1754874_0_0_6"/>
<sequence>MLYEIVMLRDGNGAGTNLFGYIRRHEKQESPVETKMRAMFGCLLTRTFILSSPKPASVVNSLYNDKRDPDYHSILHGASRDIHTDLTEKQIGTKMRKLVESIPDGGDLKPYAFDDLLKNIGDKASLLAAENLNKAVSGLRSASPSWVF</sequence>
<dbReference type="KEGG" id="afr:AFE_1277"/>
<dbReference type="RefSeq" id="WP_012606948.1">
    <property type="nucleotide sequence ID" value="NC_011761.1"/>
</dbReference>
<gene>
    <name evidence="1" type="ordered locus">AFE_1277</name>
</gene>
<proteinExistence type="predicted"/>
<evidence type="ECO:0000313" key="1">
    <source>
        <dbReference type="EMBL" id="ACK79580.1"/>
    </source>
</evidence>
<dbReference type="STRING" id="243159.AFE_1277"/>
<dbReference type="EMBL" id="CP001219">
    <property type="protein sequence ID" value="ACK79580.1"/>
    <property type="molecule type" value="Genomic_DNA"/>
</dbReference>